<dbReference type="PATRIC" id="fig|1315283.4.peg.670"/>
<keyword evidence="2" id="KW-0472">Membrane</keyword>
<dbReference type="EMBL" id="CP011034">
    <property type="protein sequence ID" value="ALS32072.1"/>
    <property type="molecule type" value="Genomic_DNA"/>
</dbReference>
<reference evidence="3 4" key="1">
    <citation type="submission" date="2015-03" db="EMBL/GenBank/DDBJ databases">
        <authorList>
            <person name="Murphy D."/>
        </authorList>
    </citation>
    <scope>NUCLEOTIDE SEQUENCE [LARGE SCALE GENOMIC DNA]</scope>
    <source>
        <strain evidence="3 4">KMM 520</strain>
    </source>
</reference>
<feature type="transmembrane region" description="Helical" evidence="2">
    <location>
        <begin position="155"/>
        <end position="177"/>
    </location>
</feature>
<evidence type="ECO:0000313" key="3">
    <source>
        <dbReference type="EMBL" id="ALS32072.1"/>
    </source>
</evidence>
<protein>
    <recommendedName>
        <fullName evidence="5">Orphan protein</fullName>
    </recommendedName>
</protein>
<evidence type="ECO:0000256" key="2">
    <source>
        <dbReference type="SAM" id="Phobius"/>
    </source>
</evidence>
<dbReference type="AlphaFoldDB" id="A0A0U2WUW6"/>
<dbReference type="RefSeq" id="WP_058372692.1">
    <property type="nucleotide sequence ID" value="NZ_CP011034.1"/>
</dbReference>
<evidence type="ECO:0000256" key="1">
    <source>
        <dbReference type="SAM" id="Coils"/>
    </source>
</evidence>
<proteinExistence type="predicted"/>
<organism evidence="3">
    <name type="scientific">Pseudoalteromonas translucida KMM 520</name>
    <dbReference type="NCBI Taxonomy" id="1315283"/>
    <lineage>
        <taxon>Bacteria</taxon>
        <taxon>Pseudomonadati</taxon>
        <taxon>Pseudomonadota</taxon>
        <taxon>Gammaproteobacteria</taxon>
        <taxon>Alteromonadales</taxon>
        <taxon>Pseudoalteromonadaceae</taxon>
        <taxon>Pseudoalteromonas</taxon>
    </lineage>
</organism>
<keyword evidence="1" id="KW-0175">Coiled coil</keyword>
<dbReference type="Proteomes" id="UP000065261">
    <property type="component" value="Chromosome I"/>
</dbReference>
<gene>
    <name evidence="3" type="ORF">PTRA_a0753</name>
</gene>
<evidence type="ECO:0000313" key="4">
    <source>
        <dbReference type="Proteomes" id="UP000065261"/>
    </source>
</evidence>
<feature type="coiled-coil region" evidence="1">
    <location>
        <begin position="98"/>
        <end position="125"/>
    </location>
</feature>
<dbReference type="OrthoDB" id="6315884at2"/>
<keyword evidence="2" id="KW-0812">Transmembrane</keyword>
<name>A0A0U2WUW6_9GAMM</name>
<dbReference type="KEGG" id="ptn:PTRA_a0753"/>
<evidence type="ECO:0008006" key="5">
    <source>
        <dbReference type="Google" id="ProtNLM"/>
    </source>
</evidence>
<keyword evidence="2" id="KW-1133">Transmembrane helix</keyword>
<sequence>MADNFRVTFVGLAEGVDSKAVTAMLATKLKTSDEKVSLFFNGKPLFVPSNKDKALKQAKLLASLGIKSKLQAVTNPNQSTQLASATSSQRDDRIFDALDYITSSLIRLEEKLDELEQRLPEVEATAITDEHIEWQDDDLMLDDELLTPLQKRSNVLLYSLIATAVTLLVLLAIYLTVPNLFSF</sequence>
<accession>A0A0U2WUW6</accession>